<dbReference type="KEGG" id="mech:Q9L42_015300"/>
<dbReference type="Pfam" id="PF00994">
    <property type="entry name" value="MoCF_biosynth"/>
    <property type="match status" value="1"/>
</dbReference>
<dbReference type="InterPro" id="IPR050101">
    <property type="entry name" value="CinA"/>
</dbReference>
<evidence type="ECO:0000259" key="1">
    <source>
        <dbReference type="SMART" id="SM00852"/>
    </source>
</evidence>
<accession>A0AAU7NRZ9</accession>
<dbReference type="Gene3D" id="3.40.980.10">
    <property type="entry name" value="MoaB/Mog-like domain"/>
    <property type="match status" value="1"/>
</dbReference>
<dbReference type="PANTHER" id="PTHR13939:SF0">
    <property type="entry name" value="NMN AMIDOHYDROLASE-LIKE PROTEIN YFAY"/>
    <property type="match status" value="1"/>
</dbReference>
<dbReference type="EMBL" id="CP157743">
    <property type="protein sequence ID" value="XBS19713.1"/>
    <property type="molecule type" value="Genomic_DNA"/>
</dbReference>
<dbReference type="PANTHER" id="PTHR13939">
    <property type="entry name" value="NICOTINAMIDE-NUCLEOTIDE AMIDOHYDROLASE PNCC"/>
    <property type="match status" value="1"/>
</dbReference>
<evidence type="ECO:0000313" key="3">
    <source>
        <dbReference type="Proteomes" id="UP001225378"/>
    </source>
</evidence>
<name>A0AAU7NRZ9_9GAMM</name>
<dbReference type="Pfam" id="PF18146">
    <property type="entry name" value="CinA_KH"/>
    <property type="match status" value="1"/>
</dbReference>
<dbReference type="SMART" id="SM00852">
    <property type="entry name" value="MoCF_biosynth"/>
    <property type="match status" value="1"/>
</dbReference>
<gene>
    <name evidence="2" type="ORF">Q9L42_015300</name>
</gene>
<keyword evidence="3" id="KW-1185">Reference proteome</keyword>
<sequence>MKPIAEIFSQGEEVVGGNVVDSNAAWLSERLVALGFTVKRHTVVGDDLDDLKSLLREIAERADCCICTGGLGPTVDDLTAEAVAEAFARPLQLDDIALKQIQRYFSRRNRDMAESNRKQAYLPQGSLRIDNHWGTAPGFSLRQQRCLFFFVPGVPSEMKRLFETSVSASLLRNFSVRPDTLVTLRCIGIGESDLQQKLSHWRLPDHVRLGFRAGADEVQVKLLFPGDHHVQHIDDCVAQAADCLGDYVFVIDRGGQSRRGLVDVIAELMMQKNDTLSVLETASQGLIAAKCLGQPWLSATRYRRCLASLAAELDVSINQEDMQQTAVACARQLQQREGTELALVQLHSGASEQFGDQERSIILYNVLLTPDALHYSQHSAGGPPERKQNQAALSALDLLRRYLQNKCP</sequence>
<proteinExistence type="predicted"/>
<evidence type="ECO:0000313" key="2">
    <source>
        <dbReference type="EMBL" id="XBS19713.1"/>
    </source>
</evidence>
<dbReference type="CDD" id="cd00885">
    <property type="entry name" value="cinA"/>
    <property type="match status" value="1"/>
</dbReference>
<dbReference type="RefSeq" id="WP_305907547.1">
    <property type="nucleotide sequence ID" value="NZ_CP157743.1"/>
</dbReference>
<dbReference type="NCBIfam" id="TIGR00200">
    <property type="entry name" value="cinA_nterm"/>
    <property type="match status" value="1"/>
</dbReference>
<dbReference type="InterPro" id="IPR008135">
    <property type="entry name" value="Competence-induced_CinA"/>
</dbReference>
<reference evidence="2 3" key="1">
    <citation type="journal article" date="2024" name="Microbiology">
        <title>Methylomarinum rosea sp. nov., a novel halophilic methanotrophic bacterium from the hypersaline Lake Elton.</title>
        <authorList>
            <person name="Suleimanov R.Z."/>
            <person name="Oshkin I.Y."/>
            <person name="Danilova O.V."/>
            <person name="Suzina N.E."/>
            <person name="Dedysh S.N."/>
        </authorList>
    </citation>
    <scope>NUCLEOTIDE SEQUENCE [LARGE SCALE GENOMIC DNA]</scope>
    <source>
        <strain evidence="2 3">Ch1-1</strain>
    </source>
</reference>
<dbReference type="PIRSF" id="PIRSF006728">
    <property type="entry name" value="CinA"/>
    <property type="match status" value="1"/>
</dbReference>
<organism evidence="2 3">
    <name type="scientific">Methylomarinum roseum</name>
    <dbReference type="NCBI Taxonomy" id="3067653"/>
    <lineage>
        <taxon>Bacteria</taxon>
        <taxon>Pseudomonadati</taxon>
        <taxon>Pseudomonadota</taxon>
        <taxon>Gammaproteobacteria</taxon>
        <taxon>Methylococcales</taxon>
        <taxon>Methylococcaceae</taxon>
        <taxon>Methylomarinum</taxon>
    </lineage>
</organism>
<protein>
    <submittedName>
        <fullName evidence="2">CinA family nicotinamide mononucleotide deamidase-related protein</fullName>
    </submittedName>
</protein>
<dbReference type="SUPFAM" id="SSF53218">
    <property type="entry name" value="Molybdenum cofactor biosynthesis proteins"/>
    <property type="match status" value="1"/>
</dbReference>
<dbReference type="InterPro" id="IPR036425">
    <property type="entry name" value="MoaB/Mog-like_dom_sf"/>
</dbReference>
<dbReference type="NCBIfam" id="TIGR00177">
    <property type="entry name" value="molyb_syn"/>
    <property type="match status" value="1"/>
</dbReference>
<dbReference type="InterPro" id="IPR001453">
    <property type="entry name" value="MoaB/Mog_dom"/>
</dbReference>
<dbReference type="Proteomes" id="UP001225378">
    <property type="component" value="Chromosome"/>
</dbReference>
<dbReference type="AlphaFoldDB" id="A0AAU7NRZ9"/>
<dbReference type="InterPro" id="IPR041424">
    <property type="entry name" value="CinA_KH"/>
</dbReference>
<feature type="domain" description="MoaB/Mog" evidence="1">
    <location>
        <begin position="6"/>
        <end position="173"/>
    </location>
</feature>